<dbReference type="PROSITE" id="PS00304">
    <property type="entry name" value="SASP_1"/>
    <property type="match status" value="1"/>
</dbReference>
<dbReference type="InterPro" id="IPR001448">
    <property type="entry name" value="SASP_alpha/beta-type"/>
</dbReference>
<keyword evidence="3" id="KW-0238">DNA-binding</keyword>
<evidence type="ECO:0000313" key="5">
    <source>
        <dbReference type="Proteomes" id="UP001596108"/>
    </source>
</evidence>
<keyword evidence="5" id="KW-1185">Reference proteome</keyword>
<dbReference type="InterPro" id="IPR050847">
    <property type="entry name" value="SASP_DNA-binding"/>
</dbReference>
<evidence type="ECO:0000256" key="1">
    <source>
        <dbReference type="ARBA" id="ARBA00003863"/>
    </source>
</evidence>
<accession>A0ABW0R000</accession>
<evidence type="ECO:0000256" key="2">
    <source>
        <dbReference type="ARBA" id="ARBA00005442"/>
    </source>
</evidence>
<organism evidence="4 5">
    <name type="scientific">Cohnella yongneupensis</name>
    <dbReference type="NCBI Taxonomy" id="425006"/>
    <lineage>
        <taxon>Bacteria</taxon>
        <taxon>Bacillati</taxon>
        <taxon>Bacillota</taxon>
        <taxon>Bacilli</taxon>
        <taxon>Bacillales</taxon>
        <taxon>Paenibacillaceae</taxon>
        <taxon>Cohnella</taxon>
    </lineage>
</organism>
<dbReference type="EMBL" id="JBHSNC010000036">
    <property type="protein sequence ID" value="MFC5530096.1"/>
    <property type="molecule type" value="Genomic_DNA"/>
</dbReference>
<dbReference type="PANTHER" id="PTHR36107">
    <property type="entry name" value="SMALL, ACID-SOLUBLE SPORE PROTEIN A"/>
    <property type="match status" value="1"/>
</dbReference>
<evidence type="ECO:0000256" key="3">
    <source>
        <dbReference type="ARBA" id="ARBA00023125"/>
    </source>
</evidence>
<gene>
    <name evidence="4" type="ORF">ACFPQ4_11725</name>
</gene>
<dbReference type="InterPro" id="IPR018126">
    <property type="entry name" value="SASP_alpha/beta-type_CS"/>
</dbReference>
<comment type="function">
    <text evidence="1">SASP are bound to spore DNA. They are double-stranded DNA-binding proteins that cause DNA to change to an a-like conformation. They protect the DNA backbone from chemical and enzymatic cleavage and are thus involved in dormant spore's high resistance to UV light.</text>
</comment>
<proteinExistence type="inferred from homology"/>
<dbReference type="Pfam" id="PF00269">
    <property type="entry name" value="SASP"/>
    <property type="match status" value="1"/>
</dbReference>
<name>A0ABW0R000_9BACL</name>
<evidence type="ECO:0000313" key="4">
    <source>
        <dbReference type="EMBL" id="MFC5530096.1"/>
    </source>
</evidence>
<comment type="caution">
    <text evidence="4">The sequence shown here is derived from an EMBL/GenBank/DDBJ whole genome shotgun (WGS) entry which is preliminary data.</text>
</comment>
<dbReference type="InterPro" id="IPR038300">
    <property type="entry name" value="SASP_sf_alpha/beta"/>
</dbReference>
<reference evidence="5" key="1">
    <citation type="journal article" date="2019" name="Int. J. Syst. Evol. Microbiol.">
        <title>The Global Catalogue of Microorganisms (GCM) 10K type strain sequencing project: providing services to taxonomists for standard genome sequencing and annotation.</title>
        <authorList>
            <consortium name="The Broad Institute Genomics Platform"/>
            <consortium name="The Broad Institute Genome Sequencing Center for Infectious Disease"/>
            <person name="Wu L."/>
            <person name="Ma J."/>
        </authorList>
    </citation>
    <scope>NUCLEOTIDE SEQUENCE [LARGE SCALE GENOMIC DNA]</scope>
    <source>
        <strain evidence="5">CGMCC 1.18578</strain>
    </source>
</reference>
<dbReference type="PANTHER" id="PTHR36107:SF1">
    <property type="entry name" value="SMALL, ACID-SOLUBLE SPORE PROTEIN A"/>
    <property type="match status" value="1"/>
</dbReference>
<sequence length="82" mass="8813">MASSNSSSRSGSSSLVVPQARQALEQLKYEVAQELGIQISPDGYYGNMLTRDAGSIGGQITRRLVQMAEQQLSGGSSSFMRR</sequence>
<dbReference type="Proteomes" id="UP001596108">
    <property type="component" value="Unassembled WGS sequence"/>
</dbReference>
<comment type="similarity">
    <text evidence="2">Belongs to the alpha/beta-type SASP family.</text>
</comment>
<protein>
    <submittedName>
        <fullName evidence="4">Small, acid-soluble spore protein, alpha/beta type</fullName>
    </submittedName>
</protein>
<dbReference type="Gene3D" id="6.10.10.80">
    <property type="entry name" value="Small, acid-soluble spore protein, alpha/beta type-like"/>
    <property type="match status" value="1"/>
</dbReference>
<dbReference type="RefSeq" id="WP_378112031.1">
    <property type="nucleotide sequence ID" value="NZ_JBHSNC010000036.1"/>
</dbReference>